<dbReference type="CDD" id="cd17557">
    <property type="entry name" value="REC_Rcp-like"/>
    <property type="match status" value="1"/>
</dbReference>
<keyword evidence="4" id="KW-1185">Reference proteome</keyword>
<dbReference type="InterPro" id="IPR011006">
    <property type="entry name" value="CheY-like_superfamily"/>
</dbReference>
<evidence type="ECO:0000259" key="2">
    <source>
        <dbReference type="PROSITE" id="PS50110"/>
    </source>
</evidence>
<reference evidence="3" key="1">
    <citation type="journal article" date="2014" name="Int. J. Syst. Evol. Microbiol.">
        <title>Complete genome sequence of Corynebacterium casei LMG S-19264T (=DSM 44701T), isolated from a smear-ripened cheese.</title>
        <authorList>
            <consortium name="US DOE Joint Genome Institute (JGI-PGF)"/>
            <person name="Walter F."/>
            <person name="Albersmeier A."/>
            <person name="Kalinowski J."/>
            <person name="Ruckert C."/>
        </authorList>
    </citation>
    <scope>NUCLEOTIDE SEQUENCE</scope>
    <source>
        <strain evidence="3">JCM 31311</strain>
    </source>
</reference>
<reference evidence="3" key="2">
    <citation type="submission" date="2020-09" db="EMBL/GenBank/DDBJ databases">
        <authorList>
            <person name="Sun Q."/>
            <person name="Ohkuma M."/>
        </authorList>
    </citation>
    <scope>NUCLEOTIDE SEQUENCE</scope>
    <source>
        <strain evidence="3">JCM 31311</strain>
    </source>
</reference>
<evidence type="ECO:0000313" key="3">
    <source>
        <dbReference type="EMBL" id="GGR18596.1"/>
    </source>
</evidence>
<dbReference type="PANTHER" id="PTHR44520:SF2">
    <property type="entry name" value="RESPONSE REGULATOR RCP1"/>
    <property type="match status" value="1"/>
</dbReference>
<dbReference type="Pfam" id="PF00072">
    <property type="entry name" value="Response_reg"/>
    <property type="match status" value="1"/>
</dbReference>
<sequence length="150" mass="16897">MAANRPFVILLVEDEFADAALFEELLSEISPDITLHRVENGQQALDLLSQRAGGSRGLRPHLIVLDLNMPVMNGIEFLREAKTRDDLRSIPVLVLTTSDSPDDVQRAYHDHASGYVVKPGTYDEYHQLLTTIESYWRGTLRLPTVEQLTP</sequence>
<dbReference type="InterPro" id="IPR052893">
    <property type="entry name" value="TCS_response_regulator"/>
</dbReference>
<dbReference type="AlphaFoldDB" id="A0A918CDC9"/>
<dbReference type="InterPro" id="IPR001789">
    <property type="entry name" value="Sig_transdc_resp-reg_receiver"/>
</dbReference>
<dbReference type="GO" id="GO:0000160">
    <property type="term" value="P:phosphorelay signal transduction system"/>
    <property type="evidence" value="ECO:0007669"/>
    <property type="project" value="InterPro"/>
</dbReference>
<dbReference type="Gene3D" id="3.40.50.2300">
    <property type="match status" value="1"/>
</dbReference>
<keyword evidence="1" id="KW-0597">Phosphoprotein</keyword>
<gene>
    <name evidence="3" type="ORF">GCM10008957_34010</name>
</gene>
<dbReference type="SUPFAM" id="SSF52172">
    <property type="entry name" value="CheY-like"/>
    <property type="match status" value="1"/>
</dbReference>
<dbReference type="Proteomes" id="UP000603865">
    <property type="component" value="Unassembled WGS sequence"/>
</dbReference>
<name>A0A918CDC9_9DEIO</name>
<dbReference type="SMART" id="SM00448">
    <property type="entry name" value="REC"/>
    <property type="match status" value="1"/>
</dbReference>
<dbReference type="PANTHER" id="PTHR44520">
    <property type="entry name" value="RESPONSE REGULATOR RCP1-RELATED"/>
    <property type="match status" value="1"/>
</dbReference>
<dbReference type="RefSeq" id="WP_189091705.1">
    <property type="nucleotide sequence ID" value="NZ_BMQL01000022.1"/>
</dbReference>
<dbReference type="PROSITE" id="PS50110">
    <property type="entry name" value="RESPONSE_REGULATORY"/>
    <property type="match status" value="1"/>
</dbReference>
<organism evidence="3 4">
    <name type="scientific">Deinococcus ruber</name>
    <dbReference type="NCBI Taxonomy" id="1848197"/>
    <lineage>
        <taxon>Bacteria</taxon>
        <taxon>Thermotogati</taxon>
        <taxon>Deinococcota</taxon>
        <taxon>Deinococci</taxon>
        <taxon>Deinococcales</taxon>
        <taxon>Deinococcaceae</taxon>
        <taxon>Deinococcus</taxon>
    </lineage>
</organism>
<dbReference type="EMBL" id="BMQL01000022">
    <property type="protein sequence ID" value="GGR18596.1"/>
    <property type="molecule type" value="Genomic_DNA"/>
</dbReference>
<proteinExistence type="predicted"/>
<accession>A0A918CDC9</accession>
<protein>
    <submittedName>
        <fullName evidence="3">Response regulator</fullName>
    </submittedName>
</protein>
<evidence type="ECO:0000256" key="1">
    <source>
        <dbReference type="PROSITE-ProRule" id="PRU00169"/>
    </source>
</evidence>
<feature type="domain" description="Response regulatory" evidence="2">
    <location>
        <begin position="8"/>
        <end position="133"/>
    </location>
</feature>
<comment type="caution">
    <text evidence="3">The sequence shown here is derived from an EMBL/GenBank/DDBJ whole genome shotgun (WGS) entry which is preliminary data.</text>
</comment>
<feature type="modified residue" description="4-aspartylphosphate" evidence="1">
    <location>
        <position position="66"/>
    </location>
</feature>
<evidence type="ECO:0000313" key="4">
    <source>
        <dbReference type="Proteomes" id="UP000603865"/>
    </source>
</evidence>